<proteinExistence type="predicted"/>
<dbReference type="Proteomes" id="UP000224317">
    <property type="component" value="Unassembled WGS sequence"/>
</dbReference>
<accession>A0A2G3EEI7</accession>
<dbReference type="NCBIfam" id="TIGR03696">
    <property type="entry name" value="Rhs_assc_core"/>
    <property type="match status" value="1"/>
</dbReference>
<gene>
    <name evidence="1" type="ORF">CSX00_00005</name>
</gene>
<protein>
    <recommendedName>
        <fullName evidence="3">RHS repeat-associated core domain-containing protein</fullName>
    </recommendedName>
</protein>
<dbReference type="RefSeq" id="WP_278335998.1">
    <property type="nucleotide sequence ID" value="NZ_PDYH01000001.1"/>
</dbReference>
<name>A0A2G3EEI7_9FIRM</name>
<evidence type="ECO:0000313" key="1">
    <source>
        <dbReference type="EMBL" id="PHU41593.1"/>
    </source>
</evidence>
<comment type="caution">
    <text evidence="1">The sequence shown here is derived from an EMBL/GenBank/DDBJ whole genome shotgun (WGS) entry which is preliminary data.</text>
</comment>
<reference evidence="1" key="1">
    <citation type="submission" date="2017-10" db="EMBL/GenBank/DDBJ databases">
        <title>Resolving the taxonomy of Roseburia spp., Eubacterium rectale and Agathobacter spp. through phylogenomic analysis.</title>
        <authorList>
            <person name="Sheridan P.O."/>
            <person name="Walker A.W."/>
            <person name="Duncan S.H."/>
            <person name="Scott K.P."/>
            <person name="Toole P.W.O."/>
            <person name="Luis P."/>
            <person name="Flint H.J."/>
        </authorList>
    </citation>
    <scope>NUCLEOTIDE SEQUENCE [LARGE SCALE GENOMIC DNA]</scope>
    <source>
        <strain evidence="1">JK10</strain>
    </source>
</reference>
<sequence>GNIIQPFAFTGYQEDEFSGLKFAQARFYDDKNGRFVGEDQVRGFINHPESINHYLYCLNMPSCRIDLNGKESYYIFYSETQFSWQATSRYYELIGEGVDSDDIVMVGFDKGDTHEDFINAWNNLPDSQIEEIDIYMHSNPTTLIMPNDKYGINVSGVSSIGTEIGKYADLDEKNVDTISFITCNSGLVTTDINIASIVAQTQNVDKVYSWNGSVAFDWGLQMVEIDLGFYTTYEFVLHATPRISHHQGIENDTELGQVCYYVKDGNVYYYYVNNPDEIYLYGEADYCGN</sequence>
<dbReference type="Gene3D" id="2.180.10.10">
    <property type="entry name" value="RHS repeat-associated core"/>
    <property type="match status" value="1"/>
</dbReference>
<dbReference type="InterPro" id="IPR022385">
    <property type="entry name" value="Rhs_assc_core"/>
</dbReference>
<dbReference type="AlphaFoldDB" id="A0A2G3EEI7"/>
<feature type="non-terminal residue" evidence="1">
    <location>
        <position position="1"/>
    </location>
</feature>
<evidence type="ECO:0008006" key="3">
    <source>
        <dbReference type="Google" id="ProtNLM"/>
    </source>
</evidence>
<keyword evidence="2" id="KW-1185">Reference proteome</keyword>
<evidence type="ECO:0000313" key="2">
    <source>
        <dbReference type="Proteomes" id="UP000224317"/>
    </source>
</evidence>
<organism evidence="1 2">
    <name type="scientific">Pseudobutyrivibrio ruminis</name>
    <dbReference type="NCBI Taxonomy" id="46206"/>
    <lineage>
        <taxon>Bacteria</taxon>
        <taxon>Bacillati</taxon>
        <taxon>Bacillota</taxon>
        <taxon>Clostridia</taxon>
        <taxon>Lachnospirales</taxon>
        <taxon>Lachnospiraceae</taxon>
        <taxon>Pseudobutyrivibrio</taxon>
    </lineage>
</organism>
<dbReference type="EMBL" id="PDYH01000001">
    <property type="protein sequence ID" value="PHU41593.1"/>
    <property type="molecule type" value="Genomic_DNA"/>
</dbReference>